<sequence length="118" mass="14201">MDLSREICDGNTKKAQKYKLLMEYMKTAPITSAKMIEDKKSMSKSFIFQFIYKGIFYGALGFGYAHILNVFRKMPKSYYVLPPLVCVFFSFFEYKEHQFQKYKIVDKYEYDLIKYYCK</sequence>
<protein>
    <recommendedName>
        <fullName evidence="4">Transmembrane protein</fullName>
    </recommendedName>
</protein>
<dbReference type="EMBL" id="MPUH01000301">
    <property type="protein sequence ID" value="OMJ83505.1"/>
    <property type="molecule type" value="Genomic_DNA"/>
</dbReference>
<feature type="transmembrane region" description="Helical" evidence="1">
    <location>
        <begin position="77"/>
        <end position="94"/>
    </location>
</feature>
<dbReference type="Proteomes" id="UP000187209">
    <property type="component" value="Unassembled WGS sequence"/>
</dbReference>
<accession>A0A1R2C3J5</accession>
<evidence type="ECO:0008006" key="4">
    <source>
        <dbReference type="Google" id="ProtNLM"/>
    </source>
</evidence>
<evidence type="ECO:0000313" key="3">
    <source>
        <dbReference type="Proteomes" id="UP000187209"/>
    </source>
</evidence>
<proteinExistence type="predicted"/>
<comment type="caution">
    <text evidence="2">The sequence shown here is derived from an EMBL/GenBank/DDBJ whole genome shotgun (WGS) entry which is preliminary data.</text>
</comment>
<gene>
    <name evidence="2" type="ORF">SteCoe_15536</name>
</gene>
<name>A0A1R2C3J5_9CILI</name>
<keyword evidence="1" id="KW-0472">Membrane</keyword>
<feature type="transmembrane region" description="Helical" evidence="1">
    <location>
        <begin position="50"/>
        <end position="71"/>
    </location>
</feature>
<keyword evidence="1" id="KW-0812">Transmembrane</keyword>
<dbReference type="AlphaFoldDB" id="A0A1R2C3J5"/>
<keyword evidence="1" id="KW-1133">Transmembrane helix</keyword>
<organism evidence="2 3">
    <name type="scientific">Stentor coeruleus</name>
    <dbReference type="NCBI Taxonomy" id="5963"/>
    <lineage>
        <taxon>Eukaryota</taxon>
        <taxon>Sar</taxon>
        <taxon>Alveolata</taxon>
        <taxon>Ciliophora</taxon>
        <taxon>Postciliodesmatophora</taxon>
        <taxon>Heterotrichea</taxon>
        <taxon>Heterotrichida</taxon>
        <taxon>Stentoridae</taxon>
        <taxon>Stentor</taxon>
    </lineage>
</organism>
<keyword evidence="3" id="KW-1185">Reference proteome</keyword>
<evidence type="ECO:0000256" key="1">
    <source>
        <dbReference type="SAM" id="Phobius"/>
    </source>
</evidence>
<evidence type="ECO:0000313" key="2">
    <source>
        <dbReference type="EMBL" id="OMJ83505.1"/>
    </source>
</evidence>
<reference evidence="2 3" key="1">
    <citation type="submission" date="2016-11" db="EMBL/GenBank/DDBJ databases">
        <title>The macronuclear genome of Stentor coeruleus: a giant cell with tiny introns.</title>
        <authorList>
            <person name="Slabodnick M."/>
            <person name="Ruby J.G."/>
            <person name="Reiff S.B."/>
            <person name="Swart E.C."/>
            <person name="Gosai S."/>
            <person name="Prabakaran S."/>
            <person name="Witkowska E."/>
            <person name="Larue G.E."/>
            <person name="Fisher S."/>
            <person name="Freeman R.M."/>
            <person name="Gunawardena J."/>
            <person name="Chu W."/>
            <person name="Stover N.A."/>
            <person name="Gregory B.D."/>
            <person name="Nowacki M."/>
            <person name="Derisi J."/>
            <person name="Roy S.W."/>
            <person name="Marshall W.F."/>
            <person name="Sood P."/>
        </authorList>
    </citation>
    <scope>NUCLEOTIDE SEQUENCE [LARGE SCALE GENOMIC DNA]</scope>
    <source>
        <strain evidence="2">WM001</strain>
    </source>
</reference>